<dbReference type="Proteomes" id="UP000323956">
    <property type="component" value="Unassembled WGS sequence"/>
</dbReference>
<protein>
    <recommendedName>
        <fullName evidence="4">TraB/GumN family protein</fullName>
    </recommendedName>
</protein>
<reference evidence="2 3" key="1">
    <citation type="submission" date="2017-01" db="EMBL/GenBank/DDBJ databases">
        <authorList>
            <person name="Varghese N."/>
            <person name="Submissions S."/>
        </authorList>
    </citation>
    <scope>NUCLEOTIDE SEQUENCE [LARGE SCALE GENOMIC DNA]</scope>
    <source>
        <strain evidence="2 3">ATCC 700171</strain>
    </source>
</reference>
<dbReference type="InterPro" id="IPR047111">
    <property type="entry name" value="YbaP-like"/>
</dbReference>
<dbReference type="AlphaFoldDB" id="A0A1N6PXX3"/>
<dbReference type="PANTHER" id="PTHR40590:SF1">
    <property type="entry name" value="CYTOPLASMIC PROTEIN"/>
    <property type="match status" value="1"/>
</dbReference>
<evidence type="ECO:0008006" key="4">
    <source>
        <dbReference type="Google" id="ProtNLM"/>
    </source>
</evidence>
<accession>A0A1N6PXX3</accession>
<dbReference type="CDD" id="cd14789">
    <property type="entry name" value="Tiki"/>
    <property type="match status" value="1"/>
</dbReference>
<keyword evidence="1" id="KW-0732">Signal</keyword>
<dbReference type="Pfam" id="PF01963">
    <property type="entry name" value="TraB_PrgY_gumN"/>
    <property type="match status" value="1"/>
</dbReference>
<proteinExistence type="predicted"/>
<dbReference type="OrthoDB" id="9806326at2"/>
<evidence type="ECO:0000256" key="1">
    <source>
        <dbReference type="SAM" id="SignalP"/>
    </source>
</evidence>
<dbReference type="EMBL" id="FTMK01000003">
    <property type="protein sequence ID" value="SIQ09173.1"/>
    <property type="molecule type" value="Genomic_DNA"/>
</dbReference>
<evidence type="ECO:0000313" key="2">
    <source>
        <dbReference type="EMBL" id="SIQ09173.1"/>
    </source>
</evidence>
<feature type="signal peptide" evidence="1">
    <location>
        <begin position="1"/>
        <end position="22"/>
    </location>
</feature>
<sequence length="347" mass="37567">MRLKPILTALLAAATLAMPAAAQDCVGQNLFETMPPKRLAELHAAAESVPYRHGLFWRAEKGDQRIILLGTYHFADPRHDLAMDRFGPEIAAAAALLVEAGPQEEARLAQAMAADPSLLVDPDGPTLPERLTDDEWKSLSAALEERGLPAVIASRLRPWYVAVMLGISPCMMRVIETRGDPGGLDHLLVERAQAAAVPVRALEPWDTVFTLFQGMTPAEEEDMIRAAMPAAAHADDYAVTLADAYFAGDSWLIWEFGRFDAYDRSGLTRSQVDAQMRLAQEKLMDQRNKSWVQPIEQAAAQAAGQGKGVVAGFGALHLPGKAGVLRLLENRGWTLSPITVKGTGDGG</sequence>
<organism evidence="2 3">
    <name type="scientific">Paracoccus thiocyanatus</name>
    <dbReference type="NCBI Taxonomy" id="34006"/>
    <lineage>
        <taxon>Bacteria</taxon>
        <taxon>Pseudomonadati</taxon>
        <taxon>Pseudomonadota</taxon>
        <taxon>Alphaproteobacteria</taxon>
        <taxon>Rhodobacterales</taxon>
        <taxon>Paracoccaceae</taxon>
        <taxon>Paracoccus</taxon>
    </lineage>
</organism>
<evidence type="ECO:0000313" key="3">
    <source>
        <dbReference type="Proteomes" id="UP000323956"/>
    </source>
</evidence>
<dbReference type="PANTHER" id="PTHR40590">
    <property type="entry name" value="CYTOPLASMIC PROTEIN-RELATED"/>
    <property type="match status" value="1"/>
</dbReference>
<feature type="chain" id="PRO_5012591110" description="TraB/GumN family protein" evidence="1">
    <location>
        <begin position="23"/>
        <end position="347"/>
    </location>
</feature>
<name>A0A1N6PXX3_9RHOB</name>
<gene>
    <name evidence="2" type="ORF">SAMN05421641_103214</name>
</gene>
<dbReference type="RefSeq" id="WP_149764561.1">
    <property type="nucleotide sequence ID" value="NZ_FTMK01000003.1"/>
</dbReference>
<dbReference type="InterPro" id="IPR002816">
    <property type="entry name" value="TraB/PrgY/GumN_fam"/>
</dbReference>